<evidence type="ECO:0000256" key="1">
    <source>
        <dbReference type="SAM" id="SignalP"/>
    </source>
</evidence>
<name>A0ABW5ZC48_9FLAO</name>
<dbReference type="Proteomes" id="UP001597549">
    <property type="component" value="Unassembled WGS sequence"/>
</dbReference>
<organism evidence="2 3">
    <name type="scientific">Flavobacterium ardleyense</name>
    <dbReference type="NCBI Taxonomy" id="2038737"/>
    <lineage>
        <taxon>Bacteria</taxon>
        <taxon>Pseudomonadati</taxon>
        <taxon>Bacteroidota</taxon>
        <taxon>Flavobacteriia</taxon>
        <taxon>Flavobacteriales</taxon>
        <taxon>Flavobacteriaceae</taxon>
        <taxon>Flavobacterium</taxon>
    </lineage>
</organism>
<evidence type="ECO:0000313" key="3">
    <source>
        <dbReference type="Proteomes" id="UP001597549"/>
    </source>
</evidence>
<evidence type="ECO:0000313" key="2">
    <source>
        <dbReference type="EMBL" id="MFD2910075.1"/>
    </source>
</evidence>
<sequence length="272" mass="29238">MKKILILTVLLSLGVFTACSDDDSRRFSSDEESGWVQFRNSATLGIMFMEDGKVSIPVDLKSPVNTSGLQVDYAITNIVGTTNGVLSFDNKVVFDKATNTSSIVMNMLGANLASVIEFDVTLSGTSRSNVTVGIVDSGANLKPIVKRIRICPSDLVTNYRGTSVVEGEEDFFGPWTPTMTIVPGDTKKFEVSTLWGDGFVDFLTGGAATGYVYPGFITINSDNTVVVTNVTNTALYPGGTGTYDPCTRVIKYNLRQGLFNGTFQVAVVLTPN</sequence>
<accession>A0ABW5ZC48</accession>
<dbReference type="PROSITE" id="PS51257">
    <property type="entry name" value="PROKAR_LIPOPROTEIN"/>
    <property type="match status" value="1"/>
</dbReference>
<comment type="caution">
    <text evidence="2">The sequence shown here is derived from an EMBL/GenBank/DDBJ whole genome shotgun (WGS) entry which is preliminary data.</text>
</comment>
<keyword evidence="3" id="KW-1185">Reference proteome</keyword>
<gene>
    <name evidence="2" type="ORF">ACFSX9_15180</name>
</gene>
<evidence type="ECO:0008006" key="4">
    <source>
        <dbReference type="Google" id="ProtNLM"/>
    </source>
</evidence>
<reference evidence="3" key="1">
    <citation type="journal article" date="2019" name="Int. J. Syst. Evol. Microbiol.">
        <title>The Global Catalogue of Microorganisms (GCM) 10K type strain sequencing project: providing services to taxonomists for standard genome sequencing and annotation.</title>
        <authorList>
            <consortium name="The Broad Institute Genomics Platform"/>
            <consortium name="The Broad Institute Genome Sequencing Center for Infectious Disease"/>
            <person name="Wu L."/>
            <person name="Ma J."/>
        </authorList>
    </citation>
    <scope>NUCLEOTIDE SEQUENCE [LARGE SCALE GENOMIC DNA]</scope>
    <source>
        <strain evidence="3">KCTC 52644</strain>
    </source>
</reference>
<feature type="signal peptide" evidence="1">
    <location>
        <begin position="1"/>
        <end position="20"/>
    </location>
</feature>
<protein>
    <recommendedName>
        <fullName evidence="4">Lipoprotein</fullName>
    </recommendedName>
</protein>
<feature type="chain" id="PRO_5046008943" description="Lipoprotein" evidence="1">
    <location>
        <begin position="21"/>
        <end position="272"/>
    </location>
</feature>
<proteinExistence type="predicted"/>
<keyword evidence="1" id="KW-0732">Signal</keyword>
<dbReference type="EMBL" id="JBHUOL010000022">
    <property type="protein sequence ID" value="MFD2910075.1"/>
    <property type="molecule type" value="Genomic_DNA"/>
</dbReference>
<dbReference type="RefSeq" id="WP_379809202.1">
    <property type="nucleotide sequence ID" value="NZ_JBHUOL010000022.1"/>
</dbReference>